<proteinExistence type="predicted"/>
<evidence type="ECO:0000313" key="3">
    <source>
        <dbReference type="Proteomes" id="UP000515789"/>
    </source>
</evidence>
<feature type="region of interest" description="Disordered" evidence="1">
    <location>
        <begin position="60"/>
        <end position="83"/>
    </location>
</feature>
<dbReference type="AlphaFoldDB" id="A0A7G5MZD0"/>
<evidence type="ECO:0000313" key="2">
    <source>
        <dbReference type="EMBL" id="QMW79973.1"/>
    </source>
</evidence>
<protein>
    <submittedName>
        <fullName evidence="2">Uncharacterized protein</fullName>
    </submittedName>
</protein>
<dbReference type="EMBL" id="CP039126">
    <property type="protein sequence ID" value="QMW79973.1"/>
    <property type="molecule type" value="Genomic_DNA"/>
</dbReference>
<reference evidence="2 3" key="1">
    <citation type="submission" date="2019-04" db="EMBL/GenBank/DDBJ databases">
        <authorList>
            <person name="Schori C."/>
            <person name="Ahrens C."/>
        </authorList>
    </citation>
    <scope>NUCLEOTIDE SEQUENCE [LARGE SCALE GENOMIC DNA]</scope>
    <source>
        <strain evidence="2 3">DSM 2950</strain>
    </source>
</reference>
<accession>A0A7G5MZD0</accession>
<dbReference type="RefSeq" id="WP_018597214.1">
    <property type="nucleotide sequence ID" value="NZ_AP031416.1"/>
</dbReference>
<dbReference type="Proteomes" id="UP000515789">
    <property type="component" value="Chromosome"/>
</dbReference>
<feature type="compositionally biased region" description="Basic residues" evidence="1">
    <location>
        <begin position="73"/>
        <end position="83"/>
    </location>
</feature>
<gene>
    <name evidence="2" type="ORF">E5259_21605</name>
</gene>
<evidence type="ECO:0000256" key="1">
    <source>
        <dbReference type="SAM" id="MobiDB-lite"/>
    </source>
</evidence>
<name>A0A7G5MZD0_9FIRM</name>
<dbReference type="GeneID" id="75054626"/>
<sequence>MEIDDRWEEFHTGADGYWGDAFAYSHTRNGKKQADVMMIMITMPEEVFFEDMKRSMNTLFEGLQPVQSPGKQKPAKKHNRLER</sequence>
<organism evidence="2 3">
    <name type="scientific">Blautia producta</name>
    <dbReference type="NCBI Taxonomy" id="33035"/>
    <lineage>
        <taxon>Bacteria</taxon>
        <taxon>Bacillati</taxon>
        <taxon>Bacillota</taxon>
        <taxon>Clostridia</taxon>
        <taxon>Lachnospirales</taxon>
        <taxon>Lachnospiraceae</taxon>
        <taxon>Blautia</taxon>
    </lineage>
</organism>